<reference evidence="2" key="1">
    <citation type="submission" date="2018-11" db="EMBL/GenBank/DDBJ databases">
        <authorList>
            <consortium name="Pathogen Informatics"/>
        </authorList>
    </citation>
    <scope>NUCLEOTIDE SEQUENCE</scope>
</reference>
<accession>A0A448WJ85</accession>
<feature type="compositionally biased region" description="Polar residues" evidence="1">
    <location>
        <begin position="67"/>
        <end position="80"/>
    </location>
</feature>
<dbReference type="AlphaFoldDB" id="A0A448WJ85"/>
<gene>
    <name evidence="2" type="ORF">PXEA_LOCUS6514</name>
</gene>
<keyword evidence="3" id="KW-1185">Reference proteome</keyword>
<proteinExistence type="predicted"/>
<feature type="compositionally biased region" description="Basic and acidic residues" evidence="1">
    <location>
        <begin position="209"/>
        <end position="221"/>
    </location>
</feature>
<feature type="region of interest" description="Disordered" evidence="1">
    <location>
        <begin position="245"/>
        <end position="264"/>
    </location>
</feature>
<dbReference type="Proteomes" id="UP000784294">
    <property type="component" value="Unassembled WGS sequence"/>
</dbReference>
<evidence type="ECO:0000313" key="2">
    <source>
        <dbReference type="EMBL" id="VEL13074.1"/>
    </source>
</evidence>
<feature type="region of interest" description="Disordered" evidence="1">
    <location>
        <begin position="205"/>
        <end position="232"/>
    </location>
</feature>
<dbReference type="EMBL" id="CAAALY010016718">
    <property type="protein sequence ID" value="VEL13074.1"/>
    <property type="molecule type" value="Genomic_DNA"/>
</dbReference>
<organism evidence="2 3">
    <name type="scientific">Protopolystoma xenopodis</name>
    <dbReference type="NCBI Taxonomy" id="117903"/>
    <lineage>
        <taxon>Eukaryota</taxon>
        <taxon>Metazoa</taxon>
        <taxon>Spiralia</taxon>
        <taxon>Lophotrochozoa</taxon>
        <taxon>Platyhelminthes</taxon>
        <taxon>Monogenea</taxon>
        <taxon>Polyopisthocotylea</taxon>
        <taxon>Polystomatidea</taxon>
        <taxon>Polystomatidae</taxon>
        <taxon>Protopolystoma</taxon>
    </lineage>
</organism>
<evidence type="ECO:0000313" key="3">
    <source>
        <dbReference type="Proteomes" id="UP000784294"/>
    </source>
</evidence>
<comment type="caution">
    <text evidence="2">The sequence shown here is derived from an EMBL/GenBank/DDBJ whole genome shotgun (WGS) entry which is preliminary data.</text>
</comment>
<evidence type="ECO:0000256" key="1">
    <source>
        <dbReference type="SAM" id="MobiDB-lite"/>
    </source>
</evidence>
<sequence>MERREMVECPAGEQDQAEASVKRESDMSAGHSAGGQVAGRELDDEWKRPNPDLPTCSSAESKPDCLTASSTSRQNGSEGNCPSLPATSFVMCDPPATASSASTTRICQSAGPVPVDTNFVWPTTPREWSQLIDRLLARVDNIARIAGDTGQVSSSLPLILQQITSALRLAVPLSAVTTKHEFESESESESDEMTALCTAPAEMAAVKSPEGDGERVNEGRVPEGIVGRKSPPEVTSSVVFGNAVKKSHQQPTEGPVSEASTDDVVDKRHKRLGLHEGGIIVQAASSKKHDDQKLQRKAVSSRDYCSTIEQLDRRLAFLFDKILTVG</sequence>
<feature type="region of interest" description="Disordered" evidence="1">
    <location>
        <begin position="1"/>
        <end position="80"/>
    </location>
</feature>
<name>A0A448WJ85_9PLAT</name>
<protein>
    <submittedName>
        <fullName evidence="2">Uncharacterized protein</fullName>
    </submittedName>
</protein>